<dbReference type="AlphaFoldDB" id="V5WLI6"/>
<evidence type="ECO:0000256" key="1">
    <source>
        <dbReference type="ARBA" id="ARBA00022679"/>
    </source>
</evidence>
<feature type="domain" description="Glycosyltransferase subfamily 4-like N-terminal" evidence="3">
    <location>
        <begin position="19"/>
        <end position="185"/>
    </location>
</feature>
<dbReference type="Pfam" id="PF00534">
    <property type="entry name" value="Glycos_transf_1"/>
    <property type="match status" value="1"/>
</dbReference>
<dbReference type="RefSeq" id="WP_024269375.1">
    <property type="nucleotide sequence ID" value="NC_023035.1"/>
</dbReference>
<sequence>MKRLLIASDYAPSELKAASVRLRYIISAFIESHFQVTLISPGSLEPESQISKHITLGSSVKRGGIFQRIFLELKKVVKLPYYIQKLNPDLIFISSPPFSFAAIISLIAKKNNIPLLVDIRDVYPLALAESGILKESHPLFKILKKVERFIYNQAEIISVVTREMKEDLKSEYPEFEAKFYFLPNGAESIANAPIGNKGLDHGIRLFMHGTLGRFQDSMLLLNVAEWFKSREKKVLIQLNISDGKEKLNLIEEIQERRLEDCFNIEGLLPMSELNSKLSTCHLGLSFRNRDRLSMMAYPVKIFDYCSAGIPVIITPVSPFGSEVHQTGAGYVFDNDEVESICNAIENTVLNKSVYNKMAEAAIHFASRYYRPVLAQKYVEMVHSKVLA</sequence>
<keyword evidence="1" id="KW-0808">Transferase</keyword>
<dbReference type="SUPFAM" id="SSF53756">
    <property type="entry name" value="UDP-Glycosyltransferase/glycogen phosphorylase"/>
    <property type="match status" value="1"/>
</dbReference>
<dbReference type="PANTHER" id="PTHR46401:SF2">
    <property type="entry name" value="GLYCOSYLTRANSFERASE WBBK-RELATED"/>
    <property type="match status" value="1"/>
</dbReference>
<dbReference type="eggNOG" id="COG0438">
    <property type="taxonomic scope" value="Bacteria"/>
</dbReference>
<organism evidence="4 5">
    <name type="scientific">Salinispira pacifica</name>
    <dbReference type="NCBI Taxonomy" id="1307761"/>
    <lineage>
        <taxon>Bacteria</taxon>
        <taxon>Pseudomonadati</taxon>
        <taxon>Spirochaetota</taxon>
        <taxon>Spirochaetia</taxon>
        <taxon>Spirochaetales</taxon>
        <taxon>Spirochaetaceae</taxon>
        <taxon>Salinispira</taxon>
    </lineage>
</organism>
<accession>V5WLI6</accession>
<dbReference type="Proteomes" id="UP000018680">
    <property type="component" value="Chromosome"/>
</dbReference>
<dbReference type="Gene3D" id="3.40.50.2000">
    <property type="entry name" value="Glycogen Phosphorylase B"/>
    <property type="match status" value="2"/>
</dbReference>
<dbReference type="GO" id="GO:0016757">
    <property type="term" value="F:glycosyltransferase activity"/>
    <property type="evidence" value="ECO:0007669"/>
    <property type="project" value="InterPro"/>
</dbReference>
<name>V5WLI6_9SPIO</name>
<dbReference type="EMBL" id="CP006939">
    <property type="protein sequence ID" value="AHC16479.1"/>
    <property type="molecule type" value="Genomic_DNA"/>
</dbReference>
<dbReference type="CDD" id="cd03794">
    <property type="entry name" value="GT4_WbuB-like"/>
    <property type="match status" value="1"/>
</dbReference>
<dbReference type="InterPro" id="IPR001296">
    <property type="entry name" value="Glyco_trans_1"/>
</dbReference>
<dbReference type="Pfam" id="PF13439">
    <property type="entry name" value="Glyco_transf_4"/>
    <property type="match status" value="1"/>
</dbReference>
<protein>
    <submittedName>
        <fullName evidence="4">Uncharacterized protein</fullName>
    </submittedName>
</protein>
<gene>
    <name evidence="4" type="ORF">L21SP2_3137</name>
</gene>
<dbReference type="STRING" id="1307761.L21SP2_3137"/>
<keyword evidence="5" id="KW-1185">Reference proteome</keyword>
<proteinExistence type="predicted"/>
<dbReference type="OrthoDB" id="9811902at2"/>
<evidence type="ECO:0000259" key="2">
    <source>
        <dbReference type="Pfam" id="PF00534"/>
    </source>
</evidence>
<evidence type="ECO:0000259" key="3">
    <source>
        <dbReference type="Pfam" id="PF13439"/>
    </source>
</evidence>
<dbReference type="HOGENOM" id="CLU_713500_0_0_12"/>
<dbReference type="GO" id="GO:0009103">
    <property type="term" value="P:lipopolysaccharide biosynthetic process"/>
    <property type="evidence" value="ECO:0007669"/>
    <property type="project" value="TreeGrafter"/>
</dbReference>
<dbReference type="PANTHER" id="PTHR46401">
    <property type="entry name" value="GLYCOSYLTRANSFERASE WBBK-RELATED"/>
    <property type="match status" value="1"/>
</dbReference>
<reference evidence="4 5" key="1">
    <citation type="journal article" date="2015" name="Stand. Genomic Sci.">
        <title>Complete genome sequence and description of Salinispira pacifica gen. nov., sp. nov., a novel spirochaete isolated form a hypersaline microbial mat.</title>
        <authorList>
            <person name="Ben Hania W."/>
            <person name="Joseph M."/>
            <person name="Schumann P."/>
            <person name="Bunk B."/>
            <person name="Fiebig A."/>
            <person name="Sproer C."/>
            <person name="Klenk H.P."/>
            <person name="Fardeau M.L."/>
            <person name="Spring S."/>
        </authorList>
    </citation>
    <scope>NUCLEOTIDE SEQUENCE [LARGE SCALE GENOMIC DNA]</scope>
    <source>
        <strain evidence="4 5">L21-RPul-D2</strain>
    </source>
</reference>
<dbReference type="KEGG" id="slr:L21SP2_3137"/>
<feature type="domain" description="Glycosyl transferase family 1" evidence="2">
    <location>
        <begin position="230"/>
        <end position="362"/>
    </location>
</feature>
<evidence type="ECO:0000313" key="4">
    <source>
        <dbReference type="EMBL" id="AHC16479.1"/>
    </source>
</evidence>
<dbReference type="InterPro" id="IPR028098">
    <property type="entry name" value="Glyco_trans_4-like_N"/>
</dbReference>
<evidence type="ECO:0000313" key="5">
    <source>
        <dbReference type="Proteomes" id="UP000018680"/>
    </source>
</evidence>